<gene>
    <name evidence="2" type="ORF">MSP1404_LOCUS9324</name>
</gene>
<name>A0A7S0PUE8_MICPS</name>
<feature type="region of interest" description="Disordered" evidence="1">
    <location>
        <begin position="212"/>
        <end position="240"/>
    </location>
</feature>
<proteinExistence type="predicted"/>
<dbReference type="EMBL" id="HBEV01011995">
    <property type="protein sequence ID" value="CAD8591920.1"/>
    <property type="molecule type" value="Transcribed_RNA"/>
</dbReference>
<dbReference type="InterPro" id="IPR029063">
    <property type="entry name" value="SAM-dependent_MTases_sf"/>
</dbReference>
<feature type="compositionally biased region" description="Acidic residues" evidence="1">
    <location>
        <begin position="216"/>
        <end position="240"/>
    </location>
</feature>
<dbReference type="SUPFAM" id="SSF53335">
    <property type="entry name" value="S-adenosyl-L-methionine-dependent methyltransferases"/>
    <property type="match status" value="1"/>
</dbReference>
<evidence type="ECO:0000313" key="2">
    <source>
        <dbReference type="EMBL" id="CAD8591920.1"/>
    </source>
</evidence>
<dbReference type="AlphaFoldDB" id="A0A7S0PUE8"/>
<organism evidence="2">
    <name type="scientific">Micromonas pusilla</name>
    <name type="common">Picoplanktonic green alga</name>
    <name type="synonym">Chromulina pusilla</name>
    <dbReference type="NCBI Taxonomy" id="38833"/>
    <lineage>
        <taxon>Eukaryota</taxon>
        <taxon>Viridiplantae</taxon>
        <taxon>Chlorophyta</taxon>
        <taxon>Mamiellophyceae</taxon>
        <taxon>Mamiellales</taxon>
        <taxon>Mamiellaceae</taxon>
        <taxon>Micromonas</taxon>
    </lineage>
</organism>
<evidence type="ECO:0000256" key="1">
    <source>
        <dbReference type="SAM" id="MobiDB-lite"/>
    </source>
</evidence>
<sequence length="240" mass="26730">MSRQPNVHVSGVNGVRNAYASHEAGATGYYADEGARYVNPHDGGVREMLARATRDWPELWGMGKSDDFNDDDADGDEFGDRILDLSCGSGEVTSALVAAGVPLSRIDACDPYTHEAYRKRVGTECERWSFEDVARGAVADRRWRVVVCSFAMHLCARDYLPTLCVMLACSAKHLVLLTPHKRPVIDAAWGGWRLARREARDPYWRIRSRWYSTEPPMDDDVGEGDGEGDDDDDNDDDDVA</sequence>
<dbReference type="Gene3D" id="3.40.50.150">
    <property type="entry name" value="Vaccinia Virus protein VP39"/>
    <property type="match status" value="1"/>
</dbReference>
<accession>A0A7S0PUE8</accession>
<protein>
    <recommendedName>
        <fullName evidence="3">Methyltransferase domain-containing protein</fullName>
    </recommendedName>
</protein>
<reference evidence="2" key="1">
    <citation type="submission" date="2021-01" db="EMBL/GenBank/DDBJ databases">
        <authorList>
            <person name="Corre E."/>
            <person name="Pelletier E."/>
            <person name="Niang G."/>
            <person name="Scheremetjew M."/>
            <person name="Finn R."/>
            <person name="Kale V."/>
            <person name="Holt S."/>
            <person name="Cochrane G."/>
            <person name="Meng A."/>
            <person name="Brown T."/>
            <person name="Cohen L."/>
        </authorList>
    </citation>
    <scope>NUCLEOTIDE SEQUENCE</scope>
    <source>
        <strain evidence="2">CCMP494</strain>
    </source>
</reference>
<evidence type="ECO:0008006" key="3">
    <source>
        <dbReference type="Google" id="ProtNLM"/>
    </source>
</evidence>